<dbReference type="InterPro" id="IPR050109">
    <property type="entry name" value="HTH-type_TetR-like_transc_reg"/>
</dbReference>
<dbReference type="Proteomes" id="UP000475214">
    <property type="component" value="Unassembled WGS sequence"/>
</dbReference>
<keyword evidence="7" id="KW-1185">Reference proteome</keyword>
<dbReference type="SUPFAM" id="SSF48498">
    <property type="entry name" value="Tetracyclin repressor-like, C-terminal domain"/>
    <property type="match status" value="1"/>
</dbReference>
<feature type="DNA-binding region" description="H-T-H motif" evidence="4">
    <location>
        <begin position="36"/>
        <end position="55"/>
    </location>
</feature>
<dbReference type="SUPFAM" id="SSF46689">
    <property type="entry name" value="Homeodomain-like"/>
    <property type="match status" value="1"/>
</dbReference>
<keyword evidence="2 4" id="KW-0238">DNA-binding</keyword>
<reference evidence="6 7" key="1">
    <citation type="submission" date="2020-02" db="EMBL/GenBank/DDBJ databases">
        <authorList>
            <person name="Li X.-J."/>
            <person name="Han X.-M."/>
        </authorList>
    </citation>
    <scope>NUCLEOTIDE SEQUENCE [LARGE SCALE GENOMIC DNA]</scope>
    <source>
        <strain evidence="6 7">CCTCC AB 2017055</strain>
    </source>
</reference>
<evidence type="ECO:0000256" key="3">
    <source>
        <dbReference type="ARBA" id="ARBA00023163"/>
    </source>
</evidence>
<dbReference type="Gene3D" id="1.10.10.60">
    <property type="entry name" value="Homeodomain-like"/>
    <property type="match status" value="1"/>
</dbReference>
<gene>
    <name evidence="6" type="ORF">G1H10_00970</name>
</gene>
<dbReference type="InterPro" id="IPR036271">
    <property type="entry name" value="Tet_transcr_reg_TetR-rel_C_sf"/>
</dbReference>
<dbReference type="Pfam" id="PF17754">
    <property type="entry name" value="TetR_C_14"/>
    <property type="match status" value="1"/>
</dbReference>
<evidence type="ECO:0000313" key="6">
    <source>
        <dbReference type="EMBL" id="NED98736.1"/>
    </source>
</evidence>
<dbReference type="PANTHER" id="PTHR30055:SF234">
    <property type="entry name" value="HTH-TYPE TRANSCRIPTIONAL REGULATOR BETI"/>
    <property type="match status" value="1"/>
</dbReference>
<dbReference type="RefSeq" id="WP_163731338.1">
    <property type="nucleotide sequence ID" value="NZ_JAAGOA010000001.1"/>
</dbReference>
<dbReference type="GO" id="GO:0000976">
    <property type="term" value="F:transcription cis-regulatory region binding"/>
    <property type="evidence" value="ECO:0007669"/>
    <property type="project" value="TreeGrafter"/>
</dbReference>
<evidence type="ECO:0000256" key="4">
    <source>
        <dbReference type="PROSITE-ProRule" id="PRU00335"/>
    </source>
</evidence>
<keyword evidence="3" id="KW-0804">Transcription</keyword>
<name>A0A6L9S128_9ACTN</name>
<dbReference type="InterPro" id="IPR009057">
    <property type="entry name" value="Homeodomain-like_sf"/>
</dbReference>
<comment type="caution">
    <text evidence="6">The sequence shown here is derived from an EMBL/GenBank/DDBJ whole genome shotgun (WGS) entry which is preliminary data.</text>
</comment>
<dbReference type="PANTHER" id="PTHR30055">
    <property type="entry name" value="HTH-TYPE TRANSCRIPTIONAL REGULATOR RUTR"/>
    <property type="match status" value="1"/>
</dbReference>
<evidence type="ECO:0000313" key="7">
    <source>
        <dbReference type="Proteomes" id="UP000475214"/>
    </source>
</evidence>
<organism evidence="6 7">
    <name type="scientific">Phytoactinopolyspora halotolerans</name>
    <dbReference type="NCBI Taxonomy" id="1981512"/>
    <lineage>
        <taxon>Bacteria</taxon>
        <taxon>Bacillati</taxon>
        <taxon>Actinomycetota</taxon>
        <taxon>Actinomycetes</taxon>
        <taxon>Jiangellales</taxon>
        <taxon>Jiangellaceae</taxon>
        <taxon>Phytoactinopolyspora</taxon>
    </lineage>
</organism>
<keyword evidence="1" id="KW-0805">Transcription regulation</keyword>
<evidence type="ECO:0000256" key="2">
    <source>
        <dbReference type="ARBA" id="ARBA00023125"/>
    </source>
</evidence>
<dbReference type="EMBL" id="JAAGOA010000001">
    <property type="protein sequence ID" value="NED98736.1"/>
    <property type="molecule type" value="Genomic_DNA"/>
</dbReference>
<dbReference type="Gene3D" id="1.10.357.10">
    <property type="entry name" value="Tetracycline Repressor, domain 2"/>
    <property type="match status" value="1"/>
</dbReference>
<proteinExistence type="predicted"/>
<evidence type="ECO:0000256" key="1">
    <source>
        <dbReference type="ARBA" id="ARBA00023015"/>
    </source>
</evidence>
<dbReference type="PROSITE" id="PS50977">
    <property type="entry name" value="HTH_TETR_2"/>
    <property type="match status" value="1"/>
</dbReference>
<sequence length="197" mass="22588">MKAELGRRERKKIEAMHHIQRVALDLFEADGYDAVTIERIAAEAEVSPSSVYRYFGTKERIVLYDEYDPQLVEAFDRELAGHDPVTALQGALSTVFREIMREDEELIRRRIRLAMNHPTVRSELIRDSEETEAQVRAIIARRTGRSADDLDILVVTAAIVRAFMAALSYWHTSGYQEPLDEVVDRTLTVIRRGLTLD</sequence>
<protein>
    <submittedName>
        <fullName evidence="6">TetR family transcriptional regulator</fullName>
    </submittedName>
</protein>
<feature type="domain" description="HTH tetR-type" evidence="5">
    <location>
        <begin position="13"/>
        <end position="73"/>
    </location>
</feature>
<dbReference type="InterPro" id="IPR041347">
    <property type="entry name" value="MftR_C"/>
</dbReference>
<evidence type="ECO:0000259" key="5">
    <source>
        <dbReference type="PROSITE" id="PS50977"/>
    </source>
</evidence>
<dbReference type="InterPro" id="IPR001647">
    <property type="entry name" value="HTH_TetR"/>
</dbReference>
<accession>A0A6L9S128</accession>
<dbReference type="Pfam" id="PF00440">
    <property type="entry name" value="TetR_N"/>
    <property type="match status" value="1"/>
</dbReference>
<dbReference type="PRINTS" id="PR00455">
    <property type="entry name" value="HTHTETR"/>
</dbReference>
<dbReference type="AlphaFoldDB" id="A0A6L9S128"/>
<dbReference type="GO" id="GO:0003700">
    <property type="term" value="F:DNA-binding transcription factor activity"/>
    <property type="evidence" value="ECO:0007669"/>
    <property type="project" value="TreeGrafter"/>
</dbReference>